<evidence type="ECO:0000313" key="4">
    <source>
        <dbReference type="EnsemblPlants" id="KEH23877"/>
    </source>
</evidence>
<proteinExistence type="predicted"/>
<organism evidence="2 5">
    <name type="scientific">Medicago truncatula</name>
    <name type="common">Barrel medic</name>
    <name type="synonym">Medicago tribuloides</name>
    <dbReference type="NCBI Taxonomy" id="3880"/>
    <lineage>
        <taxon>Eukaryota</taxon>
        <taxon>Viridiplantae</taxon>
        <taxon>Streptophyta</taxon>
        <taxon>Embryophyta</taxon>
        <taxon>Tracheophyta</taxon>
        <taxon>Spermatophyta</taxon>
        <taxon>Magnoliopsida</taxon>
        <taxon>eudicotyledons</taxon>
        <taxon>Gunneridae</taxon>
        <taxon>Pentapetalae</taxon>
        <taxon>rosids</taxon>
        <taxon>fabids</taxon>
        <taxon>Fabales</taxon>
        <taxon>Fabaceae</taxon>
        <taxon>Papilionoideae</taxon>
        <taxon>50 kb inversion clade</taxon>
        <taxon>NPAAA clade</taxon>
        <taxon>Hologalegina</taxon>
        <taxon>IRL clade</taxon>
        <taxon>Trifolieae</taxon>
        <taxon>Medicago</taxon>
    </lineage>
</organism>
<dbReference type="HOGENOM" id="CLU_2799060_0_0_1"/>
<evidence type="ECO:0000313" key="2">
    <source>
        <dbReference type="EMBL" id="KEH23877.1"/>
    </source>
</evidence>
<keyword evidence="1" id="KW-0472">Membrane</keyword>
<evidence type="ECO:0000313" key="6">
    <source>
        <dbReference type="Proteomes" id="UP000265566"/>
    </source>
</evidence>
<reference evidence="3" key="5">
    <citation type="journal article" date="2018" name="Nat. Plants">
        <title>Whole-genome landscape of Medicago truncatula symbiotic genes.</title>
        <authorList>
            <person name="Pecrix Y."/>
            <person name="Gamas P."/>
            <person name="Carrere S."/>
        </authorList>
    </citation>
    <scope>NUCLEOTIDE SEQUENCE</scope>
    <source>
        <tissue evidence="3">Leaves</tissue>
    </source>
</reference>
<dbReference type="EMBL" id="CM001223">
    <property type="protein sequence ID" value="KEH23877.1"/>
    <property type="molecule type" value="Genomic_DNA"/>
</dbReference>
<dbReference type="AlphaFoldDB" id="A0A072U2E9"/>
<name>A0A072U2E9_MEDTR</name>
<dbReference type="EnsemblPlants" id="KEH23877">
    <property type="protein sequence ID" value="KEH23877"/>
    <property type="gene ID" value="MTR_7g096370"/>
</dbReference>
<feature type="transmembrane region" description="Helical" evidence="1">
    <location>
        <begin position="6"/>
        <end position="25"/>
    </location>
</feature>
<evidence type="ECO:0000313" key="5">
    <source>
        <dbReference type="Proteomes" id="UP000002051"/>
    </source>
</evidence>
<evidence type="ECO:0000313" key="3">
    <source>
        <dbReference type="EMBL" id="RHN48167.1"/>
    </source>
</evidence>
<protein>
    <submittedName>
        <fullName evidence="2">Transmembrane protein, putative</fullName>
    </submittedName>
</protein>
<accession>A0A072U2E9</accession>
<dbReference type="Proteomes" id="UP000265566">
    <property type="component" value="Chromosome 7"/>
</dbReference>
<keyword evidence="1" id="KW-1133">Transmembrane helix</keyword>
<keyword evidence="1 2" id="KW-0812">Transmembrane</keyword>
<evidence type="ECO:0000256" key="1">
    <source>
        <dbReference type="SAM" id="Phobius"/>
    </source>
</evidence>
<dbReference type="Proteomes" id="UP000002051">
    <property type="component" value="Unassembled WGS sequence"/>
</dbReference>
<reference evidence="4" key="3">
    <citation type="submission" date="2015-04" db="UniProtKB">
        <authorList>
            <consortium name="EnsemblPlants"/>
        </authorList>
    </citation>
    <scope>IDENTIFICATION</scope>
    <source>
        <strain evidence="4">cv. Jemalong A17</strain>
    </source>
</reference>
<reference evidence="2 5" key="2">
    <citation type="journal article" date="2014" name="BMC Genomics">
        <title>An improved genome release (version Mt4.0) for the model legume Medicago truncatula.</title>
        <authorList>
            <person name="Tang H."/>
            <person name="Krishnakumar V."/>
            <person name="Bidwell S."/>
            <person name="Rosen B."/>
            <person name="Chan A."/>
            <person name="Zhou S."/>
            <person name="Gentzbittel L."/>
            <person name="Childs K.L."/>
            <person name="Yandell M."/>
            <person name="Gundlach H."/>
            <person name="Mayer K.F."/>
            <person name="Schwartz D.C."/>
            <person name="Town C.D."/>
        </authorList>
    </citation>
    <scope>GENOME REANNOTATION</scope>
    <source>
        <strain evidence="2">A17</strain>
        <strain evidence="4 5">cv. Jemalong A17</strain>
    </source>
</reference>
<reference evidence="6" key="4">
    <citation type="journal article" date="2018" name="Nat. Plants">
        <title>Whole-genome landscape of Medicago truncatula symbiotic genes.</title>
        <authorList>
            <person name="Pecrix Y."/>
            <person name="Staton S.E."/>
            <person name="Sallet E."/>
            <person name="Lelandais-Briere C."/>
            <person name="Moreau S."/>
            <person name="Carrere S."/>
            <person name="Blein T."/>
            <person name="Jardinaud M.F."/>
            <person name="Latrasse D."/>
            <person name="Zouine M."/>
            <person name="Zahm M."/>
            <person name="Kreplak J."/>
            <person name="Mayjonade B."/>
            <person name="Satge C."/>
            <person name="Perez M."/>
            <person name="Cauet S."/>
            <person name="Marande W."/>
            <person name="Chantry-Darmon C."/>
            <person name="Lopez-Roques C."/>
            <person name="Bouchez O."/>
            <person name="Berard A."/>
            <person name="Debelle F."/>
            <person name="Munos S."/>
            <person name="Bendahmane A."/>
            <person name="Berges H."/>
            <person name="Niebel A."/>
            <person name="Buitink J."/>
            <person name="Frugier F."/>
            <person name="Benhamed M."/>
            <person name="Crespi M."/>
            <person name="Gouzy J."/>
            <person name="Gamas P."/>
        </authorList>
    </citation>
    <scope>NUCLEOTIDE SEQUENCE [LARGE SCALE GENOMIC DNA]</scope>
    <source>
        <strain evidence="6">cv. Jemalong A17</strain>
    </source>
</reference>
<dbReference type="EMBL" id="PSQE01000007">
    <property type="protein sequence ID" value="RHN48167.1"/>
    <property type="molecule type" value="Genomic_DNA"/>
</dbReference>
<keyword evidence="5" id="KW-1185">Reference proteome</keyword>
<dbReference type="Gramene" id="rna42854">
    <property type="protein sequence ID" value="RHN48167.1"/>
    <property type="gene ID" value="gene42854"/>
</dbReference>
<reference evidence="2 5" key="1">
    <citation type="journal article" date="2011" name="Nature">
        <title>The Medicago genome provides insight into the evolution of rhizobial symbioses.</title>
        <authorList>
            <person name="Young N.D."/>
            <person name="Debelle F."/>
            <person name="Oldroyd G.E."/>
            <person name="Geurts R."/>
            <person name="Cannon S.B."/>
            <person name="Udvardi M.K."/>
            <person name="Benedito V.A."/>
            <person name="Mayer K.F."/>
            <person name="Gouzy J."/>
            <person name="Schoof H."/>
            <person name="Van de Peer Y."/>
            <person name="Proost S."/>
            <person name="Cook D.R."/>
            <person name="Meyers B.C."/>
            <person name="Spannagl M."/>
            <person name="Cheung F."/>
            <person name="De Mita S."/>
            <person name="Krishnakumar V."/>
            <person name="Gundlach H."/>
            <person name="Zhou S."/>
            <person name="Mudge J."/>
            <person name="Bharti A.K."/>
            <person name="Murray J.D."/>
            <person name="Naoumkina M.A."/>
            <person name="Rosen B."/>
            <person name="Silverstein K.A."/>
            <person name="Tang H."/>
            <person name="Rombauts S."/>
            <person name="Zhao P.X."/>
            <person name="Zhou P."/>
            <person name="Barbe V."/>
            <person name="Bardou P."/>
            <person name="Bechner M."/>
            <person name="Bellec A."/>
            <person name="Berger A."/>
            <person name="Berges H."/>
            <person name="Bidwell S."/>
            <person name="Bisseling T."/>
            <person name="Choisne N."/>
            <person name="Couloux A."/>
            <person name="Denny R."/>
            <person name="Deshpande S."/>
            <person name="Dai X."/>
            <person name="Doyle J.J."/>
            <person name="Dudez A.M."/>
            <person name="Farmer A.D."/>
            <person name="Fouteau S."/>
            <person name="Franken C."/>
            <person name="Gibelin C."/>
            <person name="Gish J."/>
            <person name="Goldstein S."/>
            <person name="Gonzalez A.J."/>
            <person name="Green P.J."/>
            <person name="Hallab A."/>
            <person name="Hartog M."/>
            <person name="Hua A."/>
            <person name="Humphray S.J."/>
            <person name="Jeong D.H."/>
            <person name="Jing Y."/>
            <person name="Jocker A."/>
            <person name="Kenton S.M."/>
            <person name="Kim D.J."/>
            <person name="Klee K."/>
            <person name="Lai H."/>
            <person name="Lang C."/>
            <person name="Lin S."/>
            <person name="Macmil S.L."/>
            <person name="Magdelenat G."/>
            <person name="Matthews L."/>
            <person name="McCorrison J."/>
            <person name="Monaghan E.L."/>
            <person name="Mun J.H."/>
            <person name="Najar F.Z."/>
            <person name="Nicholson C."/>
            <person name="Noirot C."/>
            <person name="O'Bleness M."/>
            <person name="Paule C.R."/>
            <person name="Poulain J."/>
            <person name="Prion F."/>
            <person name="Qin B."/>
            <person name="Qu C."/>
            <person name="Retzel E.F."/>
            <person name="Riddle C."/>
            <person name="Sallet E."/>
            <person name="Samain S."/>
            <person name="Samson N."/>
            <person name="Sanders I."/>
            <person name="Saurat O."/>
            <person name="Scarpelli C."/>
            <person name="Schiex T."/>
            <person name="Segurens B."/>
            <person name="Severin A.J."/>
            <person name="Sherrier D.J."/>
            <person name="Shi R."/>
            <person name="Sims S."/>
            <person name="Singer S.R."/>
            <person name="Sinharoy S."/>
            <person name="Sterck L."/>
            <person name="Viollet A."/>
            <person name="Wang B.B."/>
            <person name="Wang K."/>
            <person name="Wang M."/>
            <person name="Wang X."/>
            <person name="Warfsmann J."/>
            <person name="Weissenbach J."/>
            <person name="White D.D."/>
            <person name="White J.D."/>
            <person name="Wiley G.B."/>
            <person name="Wincker P."/>
            <person name="Xing Y."/>
            <person name="Yang L."/>
            <person name="Yao Z."/>
            <person name="Ying F."/>
            <person name="Zhai J."/>
            <person name="Zhou L."/>
            <person name="Zuber A."/>
            <person name="Denarie J."/>
            <person name="Dixon R.A."/>
            <person name="May G.D."/>
            <person name="Schwartz D.C."/>
            <person name="Rogers J."/>
            <person name="Quetier F."/>
            <person name="Town C.D."/>
            <person name="Roe B.A."/>
        </authorList>
    </citation>
    <scope>NUCLEOTIDE SEQUENCE [LARGE SCALE GENOMIC DNA]</scope>
    <source>
        <strain evidence="2">A17</strain>
        <strain evidence="4 5">cv. Jemalong A17</strain>
    </source>
</reference>
<gene>
    <name evidence="2" type="ordered locus">MTR_7g096370</name>
    <name evidence="3" type="ORF">MtrunA17_Chr7g0260861</name>
</gene>
<sequence>MAFSYSRIILFKVLLYVLIIFNIFVTPQSGGVDCRPLSLNYYQWSWDHGLILQSLPNGKAPGSRGGDPTHP</sequence>